<reference evidence="3 4" key="1">
    <citation type="submission" date="2019-06" db="EMBL/GenBank/DDBJ databases">
        <title>Spirosoma utsteinense sp. nov. isolated from Antarctic ice-free soils.</title>
        <authorList>
            <person name="Tahon G."/>
        </authorList>
    </citation>
    <scope>NUCLEOTIDE SEQUENCE [LARGE SCALE GENOMIC DNA]</scope>
    <source>
        <strain evidence="3 4">LMG 31447</strain>
    </source>
</reference>
<dbReference type="RefSeq" id="WP_186742603.1">
    <property type="nucleotide sequence ID" value="NZ_VFIA01000117.1"/>
</dbReference>
<keyword evidence="4" id="KW-1185">Reference proteome</keyword>
<evidence type="ECO:0000256" key="1">
    <source>
        <dbReference type="PROSITE-ProRule" id="PRU00169"/>
    </source>
</evidence>
<dbReference type="PROSITE" id="PS50110">
    <property type="entry name" value="RESPONSE_REGULATORY"/>
    <property type="match status" value="1"/>
</dbReference>
<evidence type="ECO:0000313" key="4">
    <source>
        <dbReference type="Proteomes" id="UP000700732"/>
    </source>
</evidence>
<comment type="caution">
    <text evidence="3">The sequence shown here is derived from an EMBL/GenBank/DDBJ whole genome shotgun (WGS) entry which is preliminary data.</text>
</comment>
<dbReference type="Pfam" id="PF00072">
    <property type="entry name" value="Response_reg"/>
    <property type="match status" value="1"/>
</dbReference>
<organism evidence="3 4">
    <name type="scientific">Spirosoma utsteinense</name>
    <dbReference type="NCBI Taxonomy" id="2585773"/>
    <lineage>
        <taxon>Bacteria</taxon>
        <taxon>Pseudomonadati</taxon>
        <taxon>Bacteroidota</taxon>
        <taxon>Cytophagia</taxon>
        <taxon>Cytophagales</taxon>
        <taxon>Cytophagaceae</taxon>
        <taxon>Spirosoma</taxon>
    </lineage>
</organism>
<name>A0ABR6WG57_9BACT</name>
<feature type="domain" description="Response regulatory" evidence="2">
    <location>
        <begin position="5"/>
        <end position="123"/>
    </location>
</feature>
<dbReference type="Gene3D" id="3.40.50.2300">
    <property type="match status" value="1"/>
</dbReference>
<evidence type="ECO:0000259" key="2">
    <source>
        <dbReference type="PROSITE" id="PS50110"/>
    </source>
</evidence>
<protein>
    <submittedName>
        <fullName evidence="3">DNA-binding NtrC family response regulator</fullName>
    </submittedName>
</protein>
<evidence type="ECO:0000313" key="3">
    <source>
        <dbReference type="EMBL" id="MBC3795319.1"/>
    </source>
</evidence>
<sequence>MEDKCVVLVDSDGEDCFILQQAFSRWGPGVTIDQFCSPEEFLSSAQWKLNRPKVILLELVLLGEKGLDWLPVFLDHECCHKIPVVMYSGLETERQVCLNLGAADFIRKPDSFSEMKLVVDQVWQSYLAS</sequence>
<keyword evidence="3" id="KW-0238">DNA-binding</keyword>
<dbReference type="GO" id="GO:0003677">
    <property type="term" value="F:DNA binding"/>
    <property type="evidence" value="ECO:0007669"/>
    <property type="project" value="UniProtKB-KW"/>
</dbReference>
<gene>
    <name evidence="3" type="ORF">FH603_5855</name>
</gene>
<dbReference type="EMBL" id="VFIA01000117">
    <property type="protein sequence ID" value="MBC3795319.1"/>
    <property type="molecule type" value="Genomic_DNA"/>
</dbReference>
<dbReference type="CDD" id="cd00156">
    <property type="entry name" value="REC"/>
    <property type="match status" value="1"/>
</dbReference>
<dbReference type="Proteomes" id="UP000700732">
    <property type="component" value="Unassembled WGS sequence"/>
</dbReference>
<dbReference type="SMART" id="SM00448">
    <property type="entry name" value="REC"/>
    <property type="match status" value="1"/>
</dbReference>
<comment type="caution">
    <text evidence="1">Lacks conserved residue(s) required for the propagation of feature annotation.</text>
</comment>
<dbReference type="InterPro" id="IPR001789">
    <property type="entry name" value="Sig_transdc_resp-reg_receiver"/>
</dbReference>
<accession>A0ABR6WG57</accession>
<dbReference type="SUPFAM" id="SSF52172">
    <property type="entry name" value="CheY-like"/>
    <property type="match status" value="1"/>
</dbReference>
<proteinExistence type="predicted"/>
<dbReference type="InterPro" id="IPR011006">
    <property type="entry name" value="CheY-like_superfamily"/>
</dbReference>